<keyword evidence="2" id="KW-1185">Reference proteome</keyword>
<gene>
    <name evidence="1" type="ORF">MJG53_018143</name>
</gene>
<evidence type="ECO:0000313" key="2">
    <source>
        <dbReference type="Proteomes" id="UP001057279"/>
    </source>
</evidence>
<evidence type="ECO:0000313" key="1">
    <source>
        <dbReference type="EMBL" id="KAI4559617.1"/>
    </source>
</evidence>
<organism evidence="1 2">
    <name type="scientific">Ovis ammon polii x Ovis aries</name>
    <dbReference type="NCBI Taxonomy" id="2918886"/>
    <lineage>
        <taxon>Eukaryota</taxon>
        <taxon>Metazoa</taxon>
        <taxon>Chordata</taxon>
        <taxon>Craniata</taxon>
        <taxon>Vertebrata</taxon>
        <taxon>Euteleostomi</taxon>
        <taxon>Mammalia</taxon>
        <taxon>Eutheria</taxon>
        <taxon>Laurasiatheria</taxon>
        <taxon>Artiodactyla</taxon>
        <taxon>Ruminantia</taxon>
        <taxon>Pecora</taxon>
        <taxon>Bovidae</taxon>
        <taxon>Caprinae</taxon>
        <taxon>Ovis</taxon>
    </lineage>
</organism>
<name>A0ACB9U5S5_9CETA</name>
<comment type="caution">
    <text evidence="1">The sequence shown here is derived from an EMBL/GenBank/DDBJ whole genome shotgun (WGS) entry which is preliminary data.</text>
</comment>
<accession>A0ACB9U5S5</accession>
<sequence length="698" mass="73993">MSHPKAKETPTFLPFPQRQSKAGPETGASLSWAAALKATSSLLTPSLSPPLAGFAAVFTAVPSFPQRPSPLSCLKMAASSSEISEIKAVEEGPQTQGEGPGHSEGQTGSPQVPAGVSDEPETLQPGPDVMGAPVDSEPKVGLAPETTETPTGAPEAAQARDLSSSPGGEAKANSSTEETCQELASKLEVSKEATADPESNLESAAPLEPASEPAPQPEPQLDPQPEPQPASQSTSTPALQPEPPTQEEPTSEILSENMGEKQENGAVVPLQAGDGDGEEGPAPQPHSPPSTKTPPANGAPPRVLQQLVEEDRLGKAHSGHSGSPRGSLSRHPSSQLAGSGVEGGEGTQKPRDYIILAILSCFCPMWPVNIVAFAYAVMSRNSLQQGDVDGAQRLGRVAKLLSIVALVGGILIIIASCVINLGVREAGLSSRCVRQLRWRNFEWHMSLVRGHGDIAATTAAPLSEEGEVTSGLQALAVEDTGGPSASADQAEEEGEGGREEAEHEGSGAEEVQGEAPSPEGEERAKGESEDWCVPCSDEEVELPADGQSWMPPPSEIQRLYELLAAHGTLELQAEILPRRPPTPEAQSEEERSDEEPEAKEEEEEKPHMPTEFDFDDEPMTPKDSLIDRRRTPGSSARSQKREARLDKVLSDMKRHKKLEEQILRTGRDLFSLDSEDASPASPPLRSSGSSLFPRQRKY</sequence>
<reference evidence="1" key="1">
    <citation type="submission" date="2022-03" db="EMBL/GenBank/DDBJ databases">
        <title>Genomic analyses of argali, domestic sheep and their hybrids provide insights into chromosomal evolution, heterosis and genetic basis of agronomic traits.</title>
        <authorList>
            <person name="Li M."/>
        </authorList>
    </citation>
    <scope>NUCLEOTIDE SEQUENCE</scope>
    <source>
        <strain evidence="1">F1 hybrid</strain>
    </source>
</reference>
<dbReference type="EMBL" id="CM043048">
    <property type="protein sequence ID" value="KAI4559617.1"/>
    <property type="molecule type" value="Genomic_DNA"/>
</dbReference>
<proteinExistence type="predicted"/>
<protein>
    <submittedName>
        <fullName evidence="1">Uncharacterized protein</fullName>
    </submittedName>
</protein>
<dbReference type="Proteomes" id="UP001057279">
    <property type="component" value="Linkage Group LG23"/>
</dbReference>